<dbReference type="CDD" id="cd13131">
    <property type="entry name" value="MATE_NorM_like"/>
    <property type="match status" value="1"/>
</dbReference>
<keyword evidence="7" id="KW-1003">Cell membrane</keyword>
<evidence type="ECO:0000256" key="5">
    <source>
        <dbReference type="ARBA" id="ARBA00022448"/>
    </source>
</evidence>
<evidence type="ECO:0000256" key="12">
    <source>
        <dbReference type="ARBA" id="ARBA00031636"/>
    </source>
</evidence>
<dbReference type="GO" id="GO:0015297">
    <property type="term" value="F:antiporter activity"/>
    <property type="evidence" value="ECO:0007669"/>
    <property type="project" value="UniProtKB-KW"/>
</dbReference>
<organism evidence="14 15">
    <name type="scientific">Viridibacillus arvi</name>
    <dbReference type="NCBI Taxonomy" id="263475"/>
    <lineage>
        <taxon>Bacteria</taxon>
        <taxon>Bacillati</taxon>
        <taxon>Bacillota</taxon>
        <taxon>Bacilli</taxon>
        <taxon>Bacillales</taxon>
        <taxon>Caryophanaceae</taxon>
        <taxon>Viridibacillus</taxon>
    </lineage>
</organism>
<evidence type="ECO:0000313" key="15">
    <source>
        <dbReference type="Proteomes" id="UP000036867"/>
    </source>
</evidence>
<feature type="transmembrane region" description="Helical" evidence="13">
    <location>
        <begin position="93"/>
        <end position="113"/>
    </location>
</feature>
<dbReference type="InterPro" id="IPR048279">
    <property type="entry name" value="MdtK-like"/>
</dbReference>
<dbReference type="GO" id="GO:0042910">
    <property type="term" value="F:xenobiotic transmembrane transporter activity"/>
    <property type="evidence" value="ECO:0007669"/>
    <property type="project" value="InterPro"/>
</dbReference>
<evidence type="ECO:0000256" key="11">
    <source>
        <dbReference type="ARBA" id="ARBA00023136"/>
    </source>
</evidence>
<feature type="transmembrane region" description="Helical" evidence="13">
    <location>
        <begin position="418"/>
        <end position="441"/>
    </location>
</feature>
<comment type="subcellular location">
    <subcellularLocation>
        <location evidence="2">Cell membrane</location>
        <topology evidence="2">Multi-pass membrane protein</topology>
    </subcellularLocation>
</comment>
<keyword evidence="5" id="KW-0813">Transport</keyword>
<dbReference type="PANTHER" id="PTHR43298">
    <property type="entry name" value="MULTIDRUG RESISTANCE PROTEIN NORM-RELATED"/>
    <property type="match status" value="1"/>
</dbReference>
<dbReference type="OrthoDB" id="9780160at2"/>
<dbReference type="Pfam" id="PF01554">
    <property type="entry name" value="MatE"/>
    <property type="match status" value="2"/>
</dbReference>
<dbReference type="AlphaFoldDB" id="A0A0M0LDM0"/>
<feature type="transmembrane region" description="Helical" evidence="13">
    <location>
        <begin position="194"/>
        <end position="216"/>
    </location>
</feature>
<dbReference type="InterPro" id="IPR050222">
    <property type="entry name" value="MATE_MdtK"/>
</dbReference>
<keyword evidence="9 13" id="KW-1133">Transmembrane helix</keyword>
<dbReference type="PANTHER" id="PTHR43298:SF2">
    <property type="entry name" value="FMN_FAD EXPORTER YEEO-RELATED"/>
    <property type="match status" value="1"/>
</dbReference>
<keyword evidence="11 13" id="KW-0472">Membrane</keyword>
<feature type="transmembrane region" description="Helical" evidence="13">
    <location>
        <begin position="244"/>
        <end position="266"/>
    </location>
</feature>
<feature type="transmembrane region" description="Helical" evidence="13">
    <location>
        <begin position="316"/>
        <end position="339"/>
    </location>
</feature>
<evidence type="ECO:0000256" key="6">
    <source>
        <dbReference type="ARBA" id="ARBA00022449"/>
    </source>
</evidence>
<sequence>MHETTTMRAKWTVMLKIVFPILITQIALYLMSFFDVLMSSKYSTADLAGVSIGSSIWLPVYTGLSGILLSITPIVAQFVGAKRQKEATFSVQQGFYVAIVLAIIIFGLLMAGINPLLNAMTLEPEVQRIAHDYLIAMSFGLIPLFVYSVLRCFIDALGKTRISMFITLLATPVNIFFNYLLIFGKFGFPELGGVGSGVASAITYWIICAVAIVITMKGQPFKNFKLYASWPKIHFAKWLEICKIGVPIGLSIFAETSIFSVVAIMMSNYSTAVIGAHQIAMNFASLTYMMPLSIAMGATILVGFEVGAKRFKDARIYSYISVVTAVIFSFISATILIFFREQIAGVYSTDPQVLSLATQFLIYAAFFQLSDAIQAPVQGALRGYKDVTITFIMAMISYWVIGLPLGYVIANYTDLGPFGYWIGLISGLTAGAITLSFRLIIVQRKAKKESQETSSIAL</sequence>
<keyword evidence="10" id="KW-0406">Ion transport</keyword>
<dbReference type="GO" id="GO:0006811">
    <property type="term" value="P:monoatomic ion transport"/>
    <property type="evidence" value="ECO:0007669"/>
    <property type="project" value="UniProtKB-KW"/>
</dbReference>
<evidence type="ECO:0000256" key="9">
    <source>
        <dbReference type="ARBA" id="ARBA00022989"/>
    </source>
</evidence>
<dbReference type="PIRSF" id="PIRSF006603">
    <property type="entry name" value="DinF"/>
    <property type="match status" value="1"/>
</dbReference>
<comment type="similarity">
    <text evidence="3">Belongs to the multi antimicrobial extrusion (MATE) (TC 2.A.66.1) family.</text>
</comment>
<feature type="transmembrane region" description="Helical" evidence="13">
    <location>
        <begin position="133"/>
        <end position="150"/>
    </location>
</feature>
<feature type="transmembrane region" description="Helical" evidence="13">
    <location>
        <begin position="162"/>
        <end position="182"/>
    </location>
</feature>
<dbReference type="STRING" id="263475.AMD00_10345"/>
<dbReference type="EMBL" id="LILB01000005">
    <property type="protein sequence ID" value="KOO48818.1"/>
    <property type="molecule type" value="Genomic_DNA"/>
</dbReference>
<feature type="transmembrane region" description="Helical" evidence="13">
    <location>
        <begin position="286"/>
        <end position="304"/>
    </location>
</feature>
<feature type="transmembrane region" description="Helical" evidence="13">
    <location>
        <begin position="17"/>
        <end position="38"/>
    </location>
</feature>
<dbReference type="GO" id="GO:0005886">
    <property type="term" value="C:plasma membrane"/>
    <property type="evidence" value="ECO:0007669"/>
    <property type="project" value="UniProtKB-SubCell"/>
</dbReference>
<dbReference type="NCBIfam" id="TIGR00797">
    <property type="entry name" value="matE"/>
    <property type="match status" value="1"/>
</dbReference>
<evidence type="ECO:0000256" key="3">
    <source>
        <dbReference type="ARBA" id="ARBA00010199"/>
    </source>
</evidence>
<dbReference type="InterPro" id="IPR002528">
    <property type="entry name" value="MATE_fam"/>
</dbReference>
<evidence type="ECO:0000256" key="8">
    <source>
        <dbReference type="ARBA" id="ARBA00022692"/>
    </source>
</evidence>
<evidence type="ECO:0000313" key="14">
    <source>
        <dbReference type="EMBL" id="KOO48818.1"/>
    </source>
</evidence>
<gene>
    <name evidence="14" type="ORF">AMD00_10345</name>
</gene>
<dbReference type="PATRIC" id="fig|263475.3.peg.3285"/>
<evidence type="ECO:0000256" key="4">
    <source>
        <dbReference type="ARBA" id="ARBA00020268"/>
    </source>
</evidence>
<protein>
    <recommendedName>
        <fullName evidence="4">Probable multidrug resistance protein NorM</fullName>
    </recommendedName>
    <alternativeName>
        <fullName evidence="12">Multidrug-efflux transporter</fullName>
    </alternativeName>
</protein>
<evidence type="ECO:0000256" key="1">
    <source>
        <dbReference type="ARBA" id="ARBA00003408"/>
    </source>
</evidence>
<feature type="transmembrane region" description="Helical" evidence="13">
    <location>
        <begin position="351"/>
        <end position="369"/>
    </location>
</feature>
<evidence type="ECO:0000256" key="10">
    <source>
        <dbReference type="ARBA" id="ARBA00023065"/>
    </source>
</evidence>
<accession>A0A0M0LDM0</accession>
<comment type="function">
    <text evidence="1">Multidrug efflux pump.</text>
</comment>
<evidence type="ECO:0000256" key="13">
    <source>
        <dbReference type="SAM" id="Phobius"/>
    </source>
</evidence>
<dbReference type="GeneID" id="301136496"/>
<keyword evidence="6" id="KW-0050">Antiport</keyword>
<comment type="caution">
    <text evidence="14">The sequence shown here is derived from an EMBL/GenBank/DDBJ whole genome shotgun (WGS) entry which is preliminary data.</text>
</comment>
<keyword evidence="15" id="KW-1185">Reference proteome</keyword>
<feature type="transmembrane region" description="Helical" evidence="13">
    <location>
        <begin position="389"/>
        <end position="412"/>
    </location>
</feature>
<keyword evidence="8 13" id="KW-0812">Transmembrane</keyword>
<dbReference type="RefSeq" id="WP_053417003.1">
    <property type="nucleotide sequence ID" value="NZ_LILB01000005.1"/>
</dbReference>
<reference evidence="15" key="1">
    <citation type="submission" date="2015-08" db="EMBL/GenBank/DDBJ databases">
        <title>Fjat-10028 dsm 16317.</title>
        <authorList>
            <person name="Liu B."/>
            <person name="Wang J."/>
            <person name="Zhu Y."/>
            <person name="Liu G."/>
            <person name="Chen Q."/>
            <person name="Chen Z."/>
            <person name="Lan J."/>
            <person name="Che J."/>
            <person name="Ge C."/>
            <person name="Shi H."/>
            <person name="Pan Z."/>
            <person name="Liu X."/>
        </authorList>
    </citation>
    <scope>NUCLEOTIDE SEQUENCE [LARGE SCALE GENOMIC DNA]</scope>
    <source>
        <strain evidence="15">DSM 16317</strain>
    </source>
</reference>
<feature type="transmembrane region" description="Helical" evidence="13">
    <location>
        <begin position="58"/>
        <end position="81"/>
    </location>
</feature>
<evidence type="ECO:0000256" key="2">
    <source>
        <dbReference type="ARBA" id="ARBA00004651"/>
    </source>
</evidence>
<evidence type="ECO:0000256" key="7">
    <source>
        <dbReference type="ARBA" id="ARBA00022475"/>
    </source>
</evidence>
<dbReference type="Proteomes" id="UP000036867">
    <property type="component" value="Unassembled WGS sequence"/>
</dbReference>
<proteinExistence type="inferred from homology"/>
<name>A0A0M0LDM0_9BACL</name>